<comment type="caution">
    <text evidence="2">The sequence shown here is derived from an EMBL/GenBank/DDBJ whole genome shotgun (WGS) entry which is preliminary data.</text>
</comment>
<dbReference type="InterPro" id="IPR036936">
    <property type="entry name" value="CRIB_dom_sf"/>
</dbReference>
<dbReference type="PANTHER" id="PTHR46931">
    <property type="entry name" value="CRIB DOMAIN-CONTAINING PROTEIN RIC2"/>
    <property type="match status" value="1"/>
</dbReference>
<dbReference type="EMBL" id="JAMQYH010000001">
    <property type="protein sequence ID" value="KAJ1704097.1"/>
    <property type="molecule type" value="Genomic_DNA"/>
</dbReference>
<dbReference type="AlphaFoldDB" id="A0A9Q0HZF2"/>
<organism evidence="2 3">
    <name type="scientific">Rhynchospora breviuscula</name>
    <dbReference type="NCBI Taxonomy" id="2022672"/>
    <lineage>
        <taxon>Eukaryota</taxon>
        <taxon>Viridiplantae</taxon>
        <taxon>Streptophyta</taxon>
        <taxon>Embryophyta</taxon>
        <taxon>Tracheophyta</taxon>
        <taxon>Spermatophyta</taxon>
        <taxon>Magnoliopsida</taxon>
        <taxon>Liliopsida</taxon>
        <taxon>Poales</taxon>
        <taxon>Cyperaceae</taxon>
        <taxon>Cyperoideae</taxon>
        <taxon>Rhynchosporeae</taxon>
        <taxon>Rhynchospora</taxon>
    </lineage>
</organism>
<sequence length="166" mass="17993">MRDRRIDRFVILPFSVGCVSQSSVAVVDTRSKKVQGDPNDQAGDAEIIADERSKGGASLIATGFQRVVKSFKNFSSQLFQGYEEEEEEMEMEIGLPTDVQHVAHIGWDGLANNNFTKTWMNNGGTQNMSSGAHGPEILSLSSPLSLRQLELAMAGVSSTGHGAFMV</sequence>
<gene>
    <name evidence="2" type="ORF">LUZ63_003876</name>
</gene>
<evidence type="ECO:0000259" key="1">
    <source>
        <dbReference type="PROSITE" id="PS50108"/>
    </source>
</evidence>
<dbReference type="Gene3D" id="3.90.810.10">
    <property type="entry name" value="CRIB domain"/>
    <property type="match status" value="1"/>
</dbReference>
<dbReference type="SMART" id="SM00285">
    <property type="entry name" value="PBD"/>
    <property type="match status" value="1"/>
</dbReference>
<keyword evidence="3" id="KW-1185">Reference proteome</keyword>
<reference evidence="2" key="1">
    <citation type="journal article" date="2022" name="Cell">
        <title>Repeat-based holocentromeres influence genome architecture and karyotype evolution.</title>
        <authorList>
            <person name="Hofstatter P.G."/>
            <person name="Thangavel G."/>
            <person name="Lux T."/>
            <person name="Neumann P."/>
            <person name="Vondrak T."/>
            <person name="Novak P."/>
            <person name="Zhang M."/>
            <person name="Costa L."/>
            <person name="Castellani M."/>
            <person name="Scott A."/>
            <person name="Toegelov H."/>
            <person name="Fuchs J."/>
            <person name="Mata-Sucre Y."/>
            <person name="Dias Y."/>
            <person name="Vanzela A.L.L."/>
            <person name="Huettel B."/>
            <person name="Almeida C.C.S."/>
            <person name="Simkova H."/>
            <person name="Souza G."/>
            <person name="Pedrosa-Harand A."/>
            <person name="Macas J."/>
            <person name="Mayer K.F.X."/>
            <person name="Houben A."/>
            <person name="Marques A."/>
        </authorList>
    </citation>
    <scope>NUCLEOTIDE SEQUENCE</scope>
    <source>
        <strain evidence="2">RhyBre1mFocal</strain>
    </source>
</reference>
<dbReference type="CDD" id="cd00132">
    <property type="entry name" value="CRIB"/>
    <property type="match status" value="1"/>
</dbReference>
<feature type="domain" description="CRIB" evidence="1">
    <location>
        <begin position="93"/>
        <end position="106"/>
    </location>
</feature>
<protein>
    <recommendedName>
        <fullName evidence="1">CRIB domain-containing protein</fullName>
    </recommendedName>
</protein>
<dbReference type="OrthoDB" id="678664at2759"/>
<dbReference type="Proteomes" id="UP001151287">
    <property type="component" value="Unassembled WGS sequence"/>
</dbReference>
<accession>A0A9Q0HZF2</accession>
<name>A0A9Q0HZF2_9POAL</name>
<dbReference type="InterPro" id="IPR000095">
    <property type="entry name" value="CRIB_dom"/>
</dbReference>
<dbReference type="InterPro" id="IPR044509">
    <property type="entry name" value="RIC2/4"/>
</dbReference>
<evidence type="ECO:0000313" key="2">
    <source>
        <dbReference type="EMBL" id="KAJ1704097.1"/>
    </source>
</evidence>
<dbReference type="PROSITE" id="PS50108">
    <property type="entry name" value="CRIB"/>
    <property type="match status" value="1"/>
</dbReference>
<dbReference type="Pfam" id="PF00786">
    <property type="entry name" value="PBD"/>
    <property type="match status" value="1"/>
</dbReference>
<proteinExistence type="predicted"/>
<dbReference type="PANTHER" id="PTHR46931:SF14">
    <property type="entry name" value="CRIB DOMAIN-CONTAINING PROTEIN RIC2"/>
    <property type="match status" value="1"/>
</dbReference>
<evidence type="ECO:0000313" key="3">
    <source>
        <dbReference type="Proteomes" id="UP001151287"/>
    </source>
</evidence>